<evidence type="ECO:0000259" key="5">
    <source>
        <dbReference type="PROSITE" id="PS50931"/>
    </source>
</evidence>
<protein>
    <submittedName>
        <fullName evidence="6">LysR family transcriptional regulator</fullName>
    </submittedName>
</protein>
<dbReference type="InterPro" id="IPR005119">
    <property type="entry name" value="LysR_subst-bd"/>
</dbReference>
<dbReference type="AlphaFoldDB" id="A0A934TTS2"/>
<dbReference type="PANTHER" id="PTHR30419">
    <property type="entry name" value="HTH-TYPE TRANSCRIPTIONAL REGULATOR YBHD"/>
    <property type="match status" value="1"/>
</dbReference>
<gene>
    <name evidence="6" type="ORF">JJB11_14230</name>
</gene>
<keyword evidence="2" id="KW-0805">Transcription regulation</keyword>
<keyword evidence="7" id="KW-1185">Reference proteome</keyword>
<dbReference type="GO" id="GO:0005829">
    <property type="term" value="C:cytosol"/>
    <property type="evidence" value="ECO:0007669"/>
    <property type="project" value="TreeGrafter"/>
</dbReference>
<dbReference type="Pfam" id="PF00126">
    <property type="entry name" value="HTH_1"/>
    <property type="match status" value="1"/>
</dbReference>
<comment type="similarity">
    <text evidence="1">Belongs to the LysR transcriptional regulatory family.</text>
</comment>
<dbReference type="RefSeq" id="WP_201172256.1">
    <property type="nucleotide sequence ID" value="NZ_JAEPWM010000005.1"/>
</dbReference>
<keyword evidence="4" id="KW-0804">Transcription</keyword>
<dbReference type="SUPFAM" id="SSF53850">
    <property type="entry name" value="Periplasmic binding protein-like II"/>
    <property type="match status" value="1"/>
</dbReference>
<name>A0A934TTS2_9BURK</name>
<accession>A0A934TTS2</accession>
<proteinExistence type="inferred from homology"/>
<dbReference type="GO" id="GO:0003700">
    <property type="term" value="F:DNA-binding transcription factor activity"/>
    <property type="evidence" value="ECO:0007669"/>
    <property type="project" value="InterPro"/>
</dbReference>
<comment type="caution">
    <text evidence="6">The sequence shown here is derived from an EMBL/GenBank/DDBJ whole genome shotgun (WGS) entry which is preliminary data.</text>
</comment>
<dbReference type="InterPro" id="IPR000847">
    <property type="entry name" value="LysR_HTH_N"/>
</dbReference>
<evidence type="ECO:0000256" key="2">
    <source>
        <dbReference type="ARBA" id="ARBA00023015"/>
    </source>
</evidence>
<dbReference type="Gene3D" id="3.40.190.290">
    <property type="match status" value="1"/>
</dbReference>
<reference evidence="6" key="1">
    <citation type="journal article" date="2012" name="J. Microbiol. Biotechnol.">
        <title>Ramlibacter ginsenosidimutans sp. nov., with ginsenoside-converting activity.</title>
        <authorList>
            <person name="Wang L."/>
            <person name="An D.S."/>
            <person name="Kim S.G."/>
            <person name="Jin F.X."/>
            <person name="Kim S.C."/>
            <person name="Lee S.T."/>
            <person name="Im W.T."/>
        </authorList>
    </citation>
    <scope>NUCLEOTIDE SEQUENCE</scope>
    <source>
        <strain evidence="6">KACC 17527</strain>
    </source>
</reference>
<evidence type="ECO:0000313" key="7">
    <source>
        <dbReference type="Proteomes" id="UP000630528"/>
    </source>
</evidence>
<dbReference type="InterPro" id="IPR050950">
    <property type="entry name" value="HTH-type_LysR_regulators"/>
</dbReference>
<dbReference type="SUPFAM" id="SSF46785">
    <property type="entry name" value="Winged helix' DNA-binding domain"/>
    <property type="match status" value="1"/>
</dbReference>
<dbReference type="InterPro" id="IPR036388">
    <property type="entry name" value="WH-like_DNA-bd_sf"/>
</dbReference>
<evidence type="ECO:0000256" key="4">
    <source>
        <dbReference type="ARBA" id="ARBA00023163"/>
    </source>
</evidence>
<evidence type="ECO:0000256" key="3">
    <source>
        <dbReference type="ARBA" id="ARBA00023125"/>
    </source>
</evidence>
<dbReference type="Gene3D" id="1.10.10.10">
    <property type="entry name" value="Winged helix-like DNA-binding domain superfamily/Winged helix DNA-binding domain"/>
    <property type="match status" value="1"/>
</dbReference>
<dbReference type="PROSITE" id="PS50931">
    <property type="entry name" value="HTH_LYSR"/>
    <property type="match status" value="1"/>
</dbReference>
<feature type="domain" description="HTH lysR-type" evidence="5">
    <location>
        <begin position="17"/>
        <end position="73"/>
    </location>
</feature>
<organism evidence="6 7">
    <name type="scientific">Ramlibacter ginsenosidimutans</name>
    <dbReference type="NCBI Taxonomy" id="502333"/>
    <lineage>
        <taxon>Bacteria</taxon>
        <taxon>Pseudomonadati</taxon>
        <taxon>Pseudomonadota</taxon>
        <taxon>Betaproteobacteria</taxon>
        <taxon>Burkholderiales</taxon>
        <taxon>Comamonadaceae</taxon>
        <taxon>Ramlibacter</taxon>
    </lineage>
</organism>
<dbReference type="Pfam" id="PF03466">
    <property type="entry name" value="LysR_substrate"/>
    <property type="match status" value="1"/>
</dbReference>
<dbReference type="InterPro" id="IPR036390">
    <property type="entry name" value="WH_DNA-bd_sf"/>
</dbReference>
<evidence type="ECO:0000256" key="1">
    <source>
        <dbReference type="ARBA" id="ARBA00009437"/>
    </source>
</evidence>
<evidence type="ECO:0000313" key="6">
    <source>
        <dbReference type="EMBL" id="MBK6007254.1"/>
    </source>
</evidence>
<keyword evidence="3" id="KW-0238">DNA-binding</keyword>
<sequence>MQHTATSLLHRLLARGKFRHAQVLLQLAELGSVQRTAEAIGMTQSSVTQTLAYLEKLLEVRLFERHARGVRPTPACKDLLPVARQLLLGVANTAQIVAARQQQGDGVVRVIASASATNGLLIDALPEFSERHPGVQVHLGEAEGEDQLLAIARGEVDLVVCRRPPVIPEGWEFHPLREDRFVIVCRADHPLAQRKRLKWADVAQATWLLLPAAVAARQRFDELALRFPQPPRSHPVVTRSLPMMWRLLRLHPLLALLPLNLARPFLDEGALVQLRIGEAVRIDPIGLLQPKAGMAAAAVRLGEFLARRAEAGPSA</sequence>
<reference evidence="6" key="2">
    <citation type="submission" date="2021-01" db="EMBL/GenBank/DDBJ databases">
        <authorList>
            <person name="Kang M."/>
        </authorList>
    </citation>
    <scope>NUCLEOTIDE SEQUENCE</scope>
    <source>
        <strain evidence="6">KACC 17527</strain>
    </source>
</reference>
<dbReference type="PANTHER" id="PTHR30419:SF8">
    <property type="entry name" value="NITROGEN ASSIMILATION TRANSCRIPTIONAL ACTIVATOR-RELATED"/>
    <property type="match status" value="1"/>
</dbReference>
<dbReference type="GO" id="GO:0003677">
    <property type="term" value="F:DNA binding"/>
    <property type="evidence" value="ECO:0007669"/>
    <property type="project" value="UniProtKB-KW"/>
</dbReference>
<dbReference type="EMBL" id="JAEPWM010000005">
    <property type="protein sequence ID" value="MBK6007254.1"/>
    <property type="molecule type" value="Genomic_DNA"/>
</dbReference>
<dbReference type="Proteomes" id="UP000630528">
    <property type="component" value="Unassembled WGS sequence"/>
</dbReference>